<sequence length="470" mass="54174">MKIRHISFPYRRQSNRAFYQTAEPNSSKGNRSPGLHKDAPAKIHISLITDDPGLQFDSPADVISAFIADWVQIKYFYLEATSLAQGLCKTLLASNGIRAIVTHRVKQGHRLETKYESGYESREKFTKAPWISRTTWWISLGVQEERRLLYATNGLVHTGEVLLQQFQTAMDNRVSYQNKPFSDQYELRAFIKAQLKNSEGTMYHLDILLLVLKILDLGSPWKFGEKLKGFTIPGDSSAPIILTILEYIICSLGNDTVRCTTPTLRQRPFQLNNVRLKNVVLCYYPVDFETQNCISVQRDILERAVQVVDILWLPEKSILAIEGMPQKFKEFYTLYNLVHFATMSLGDPGDKTWLIEAALEKVDPLWNWFEGNDDAIFRVAILLARLGVPEIPPSLVRSVSNFNVVFGCDETSYDFIEFLSLNKRFNRNFQCEYFQFQNLEVLHIAKNPDYYDPENFPHYNAVLEAYSELF</sequence>
<reference evidence="1 2" key="1">
    <citation type="submission" date="2020-03" db="EMBL/GenBank/DDBJ databases">
        <title>Draft Genome Sequence of Cudoniella acicularis.</title>
        <authorList>
            <person name="Buettner E."/>
            <person name="Kellner H."/>
        </authorList>
    </citation>
    <scope>NUCLEOTIDE SEQUENCE [LARGE SCALE GENOMIC DNA]</scope>
    <source>
        <strain evidence="1 2">DSM 108380</strain>
    </source>
</reference>
<dbReference type="OrthoDB" id="4719016at2759"/>
<accession>A0A8H4VWL6</accession>
<gene>
    <name evidence="1" type="ORF">G7Y89_g12831</name>
</gene>
<evidence type="ECO:0000313" key="1">
    <source>
        <dbReference type="EMBL" id="KAF4625333.1"/>
    </source>
</evidence>
<dbReference type="EMBL" id="JAAMPI010001408">
    <property type="protein sequence ID" value="KAF4625333.1"/>
    <property type="molecule type" value="Genomic_DNA"/>
</dbReference>
<keyword evidence="2" id="KW-1185">Reference proteome</keyword>
<protein>
    <submittedName>
        <fullName evidence="1">Uncharacterized protein</fullName>
    </submittedName>
</protein>
<dbReference type="Proteomes" id="UP000566819">
    <property type="component" value="Unassembled WGS sequence"/>
</dbReference>
<dbReference type="AlphaFoldDB" id="A0A8H4VWL6"/>
<name>A0A8H4VWL6_9HELO</name>
<evidence type="ECO:0000313" key="2">
    <source>
        <dbReference type="Proteomes" id="UP000566819"/>
    </source>
</evidence>
<proteinExistence type="predicted"/>
<organism evidence="1 2">
    <name type="scientific">Cudoniella acicularis</name>
    <dbReference type="NCBI Taxonomy" id="354080"/>
    <lineage>
        <taxon>Eukaryota</taxon>
        <taxon>Fungi</taxon>
        <taxon>Dikarya</taxon>
        <taxon>Ascomycota</taxon>
        <taxon>Pezizomycotina</taxon>
        <taxon>Leotiomycetes</taxon>
        <taxon>Helotiales</taxon>
        <taxon>Tricladiaceae</taxon>
        <taxon>Cudoniella</taxon>
    </lineage>
</organism>
<comment type="caution">
    <text evidence="1">The sequence shown here is derived from an EMBL/GenBank/DDBJ whole genome shotgun (WGS) entry which is preliminary data.</text>
</comment>